<name>A0A382NYP6_9ZZZZ</name>
<proteinExistence type="predicted"/>
<reference evidence="1" key="1">
    <citation type="submission" date="2018-05" db="EMBL/GenBank/DDBJ databases">
        <authorList>
            <person name="Lanie J.A."/>
            <person name="Ng W.-L."/>
            <person name="Kazmierczak K.M."/>
            <person name="Andrzejewski T.M."/>
            <person name="Davidsen T.M."/>
            <person name="Wayne K.J."/>
            <person name="Tettelin H."/>
            <person name="Glass J.I."/>
            <person name="Rusch D."/>
            <person name="Podicherti R."/>
            <person name="Tsui H.-C.T."/>
            <person name="Winkler M.E."/>
        </authorList>
    </citation>
    <scope>NUCLEOTIDE SEQUENCE</scope>
</reference>
<sequence length="32" mass="3662">MKITTPFTVIKNAVSDIKRVKKKEKDCKKAVL</sequence>
<accession>A0A382NYP6</accession>
<dbReference type="EMBL" id="UINC01103325">
    <property type="protein sequence ID" value="SVC65618.1"/>
    <property type="molecule type" value="Genomic_DNA"/>
</dbReference>
<organism evidence="1">
    <name type="scientific">marine metagenome</name>
    <dbReference type="NCBI Taxonomy" id="408172"/>
    <lineage>
        <taxon>unclassified sequences</taxon>
        <taxon>metagenomes</taxon>
        <taxon>ecological metagenomes</taxon>
    </lineage>
</organism>
<dbReference type="AlphaFoldDB" id="A0A382NYP6"/>
<protein>
    <submittedName>
        <fullName evidence="1">Uncharacterized protein</fullName>
    </submittedName>
</protein>
<gene>
    <name evidence="1" type="ORF">METZ01_LOCUS318472</name>
</gene>
<evidence type="ECO:0000313" key="1">
    <source>
        <dbReference type="EMBL" id="SVC65618.1"/>
    </source>
</evidence>